<evidence type="ECO:0000313" key="4">
    <source>
        <dbReference type="Proteomes" id="UP000032180"/>
    </source>
</evidence>
<reference evidence="3 4" key="1">
    <citation type="submission" date="2012-08" db="EMBL/GenBank/DDBJ databases">
        <title>Oryza genome evolution.</title>
        <authorList>
            <person name="Wing R.A."/>
        </authorList>
    </citation>
    <scope>NUCLEOTIDE SEQUENCE</scope>
</reference>
<dbReference type="InterPro" id="IPR005174">
    <property type="entry name" value="KIB1-4_b-propeller"/>
</dbReference>
<feature type="domain" description="KIB1-4 beta-propeller" evidence="2">
    <location>
        <begin position="88"/>
        <end position="306"/>
    </location>
</feature>
<dbReference type="Pfam" id="PF03478">
    <property type="entry name" value="Beta-prop_KIB1-4"/>
    <property type="match status" value="1"/>
</dbReference>
<dbReference type="InterPro" id="IPR001810">
    <property type="entry name" value="F-box_dom"/>
</dbReference>
<dbReference type="SUPFAM" id="SSF81383">
    <property type="entry name" value="F-box domain"/>
    <property type="match status" value="1"/>
</dbReference>
<dbReference type="PANTHER" id="PTHR34708:SF1">
    <property type="entry name" value="OS08G0126400 PROTEIN"/>
    <property type="match status" value="1"/>
</dbReference>
<keyword evidence="4" id="KW-1185">Reference proteome</keyword>
<dbReference type="EnsemblPlants" id="LPERR08G04890.1">
    <property type="protein sequence ID" value="LPERR08G04890.1"/>
    <property type="gene ID" value="LPERR08G04890"/>
</dbReference>
<evidence type="ECO:0000313" key="3">
    <source>
        <dbReference type="EnsemblPlants" id="LPERR08G04890.1"/>
    </source>
</evidence>
<dbReference type="Proteomes" id="UP000032180">
    <property type="component" value="Chromosome 8"/>
</dbReference>
<sequence length="349" mass="38771">MVSSIDRSWRREYGYAWDDLPPELVALIADSLPIKSYTRARAVCTSWFAALPPASPSALIRHDHPRRFSLTCLSSPPTTSTTLHESISTVLPPSSRGFFICSGDGWIGVYSFDNSMAFLVNPLTGEEIPFQHNLEEKRQMVFYKVVFAPNPTPTDFTAAAITGCARITYTIDGNRGWAHIYCPRDYIADVVYREKDGEKLVYCLTESGDVLVLRLPGDKAAMPAVFEPLFHATAPAFAPPYDTIVRTDCDKYIVICDDGTTLTTGCWLAVKDLNGYTVFVGKNNPVAIRMEDGTGNNVYWIDSSIAGRRAKRFDLATATSWLCFPDAQACCSWYFLGDAQCRVIFKNGL</sequence>
<dbReference type="InterPro" id="IPR036047">
    <property type="entry name" value="F-box-like_dom_sf"/>
</dbReference>
<dbReference type="SUPFAM" id="SSF82171">
    <property type="entry name" value="DPP6 N-terminal domain-like"/>
    <property type="match status" value="1"/>
</dbReference>
<evidence type="ECO:0000259" key="2">
    <source>
        <dbReference type="Pfam" id="PF03478"/>
    </source>
</evidence>
<dbReference type="AlphaFoldDB" id="A0A0D9X539"/>
<organism evidence="3 4">
    <name type="scientific">Leersia perrieri</name>
    <dbReference type="NCBI Taxonomy" id="77586"/>
    <lineage>
        <taxon>Eukaryota</taxon>
        <taxon>Viridiplantae</taxon>
        <taxon>Streptophyta</taxon>
        <taxon>Embryophyta</taxon>
        <taxon>Tracheophyta</taxon>
        <taxon>Spermatophyta</taxon>
        <taxon>Magnoliopsida</taxon>
        <taxon>Liliopsida</taxon>
        <taxon>Poales</taxon>
        <taxon>Poaceae</taxon>
        <taxon>BOP clade</taxon>
        <taxon>Oryzoideae</taxon>
        <taxon>Oryzeae</taxon>
        <taxon>Oryzinae</taxon>
        <taxon>Leersia</taxon>
    </lineage>
</organism>
<dbReference type="Gramene" id="LPERR08G04890.1">
    <property type="protein sequence ID" value="LPERR08G04890.1"/>
    <property type="gene ID" value="LPERR08G04890"/>
</dbReference>
<proteinExistence type="predicted"/>
<reference evidence="4" key="2">
    <citation type="submission" date="2013-12" db="EMBL/GenBank/DDBJ databases">
        <authorList>
            <person name="Yu Y."/>
            <person name="Lee S."/>
            <person name="de Baynast K."/>
            <person name="Wissotski M."/>
            <person name="Liu L."/>
            <person name="Talag J."/>
            <person name="Goicoechea J."/>
            <person name="Angelova A."/>
            <person name="Jetty R."/>
            <person name="Kudrna D."/>
            <person name="Golser W."/>
            <person name="Rivera L."/>
            <person name="Zhang J."/>
            <person name="Wing R."/>
        </authorList>
    </citation>
    <scope>NUCLEOTIDE SEQUENCE</scope>
</reference>
<name>A0A0D9X539_9ORYZ</name>
<dbReference type="Pfam" id="PF00646">
    <property type="entry name" value="F-box"/>
    <property type="match status" value="1"/>
</dbReference>
<dbReference type="eggNOG" id="ENOG502R63A">
    <property type="taxonomic scope" value="Eukaryota"/>
</dbReference>
<evidence type="ECO:0000259" key="1">
    <source>
        <dbReference type="Pfam" id="PF00646"/>
    </source>
</evidence>
<reference evidence="3" key="3">
    <citation type="submission" date="2015-04" db="UniProtKB">
        <authorList>
            <consortium name="EnsemblPlants"/>
        </authorList>
    </citation>
    <scope>IDENTIFICATION</scope>
</reference>
<dbReference type="PANTHER" id="PTHR34708">
    <property type="entry name" value="OS07G0440000 PROTEIN"/>
    <property type="match status" value="1"/>
</dbReference>
<dbReference type="HOGENOM" id="CLU_041219_1_0_1"/>
<dbReference type="Gene3D" id="1.20.1280.50">
    <property type="match status" value="1"/>
</dbReference>
<feature type="domain" description="F-box" evidence="1">
    <location>
        <begin position="17"/>
        <end position="47"/>
    </location>
</feature>
<protein>
    <submittedName>
        <fullName evidence="3">Uncharacterized protein</fullName>
    </submittedName>
</protein>
<accession>A0A0D9X539</accession>